<evidence type="ECO:0000313" key="10">
    <source>
        <dbReference type="EMBL" id="QUF06731.1"/>
    </source>
</evidence>
<keyword evidence="3" id="KW-0547">Nucleotide-binding</keyword>
<dbReference type="InterPro" id="IPR017871">
    <property type="entry name" value="ABC_transporter-like_CS"/>
</dbReference>
<dbReference type="InterPro" id="IPR003439">
    <property type="entry name" value="ABC_transporter-like_ATP-bd"/>
</dbReference>
<feature type="region of interest" description="Disordered" evidence="7">
    <location>
        <begin position="635"/>
        <end position="665"/>
    </location>
</feature>
<accession>A0AA45LBA0</accession>
<dbReference type="PANTHER" id="PTHR24221:SF646">
    <property type="entry name" value="HAEMOLYSIN SECRETION ATP-BINDING PROTEIN"/>
    <property type="match status" value="1"/>
</dbReference>
<dbReference type="SUPFAM" id="SSF90123">
    <property type="entry name" value="ABC transporter transmembrane region"/>
    <property type="match status" value="1"/>
</dbReference>
<dbReference type="GO" id="GO:0034040">
    <property type="term" value="F:ATPase-coupled lipid transmembrane transporter activity"/>
    <property type="evidence" value="ECO:0007669"/>
    <property type="project" value="TreeGrafter"/>
</dbReference>
<dbReference type="PROSITE" id="PS50893">
    <property type="entry name" value="ABC_TRANSPORTER_2"/>
    <property type="match status" value="1"/>
</dbReference>
<dbReference type="SMART" id="SM00382">
    <property type="entry name" value="AAA"/>
    <property type="match status" value="1"/>
</dbReference>
<dbReference type="GO" id="GO:0005886">
    <property type="term" value="C:plasma membrane"/>
    <property type="evidence" value="ECO:0007669"/>
    <property type="project" value="UniProtKB-SubCell"/>
</dbReference>
<evidence type="ECO:0000259" key="9">
    <source>
        <dbReference type="PROSITE" id="PS50893"/>
    </source>
</evidence>
<organism evidence="10 11">
    <name type="scientific">Actinosynnema pretiosum subsp. pretiosum</name>
    <dbReference type="NCBI Taxonomy" id="103721"/>
    <lineage>
        <taxon>Bacteria</taxon>
        <taxon>Bacillati</taxon>
        <taxon>Actinomycetota</taxon>
        <taxon>Actinomycetes</taxon>
        <taxon>Pseudonocardiales</taxon>
        <taxon>Pseudonocardiaceae</taxon>
        <taxon>Actinosynnema</taxon>
    </lineage>
</organism>
<reference evidence="10" key="1">
    <citation type="submission" date="2021-04" db="EMBL/GenBank/DDBJ databases">
        <title>Genomic sequence of Actinosynnema pretiosum subsp. pretiosum ATCC 31280 (C-14919).</title>
        <authorList>
            <person name="Bai L."/>
            <person name="Wang X."/>
            <person name="Xiao Y."/>
        </authorList>
    </citation>
    <scope>NUCLEOTIDE SEQUENCE</scope>
    <source>
        <strain evidence="10">ATCC 31280</strain>
    </source>
</reference>
<dbReference type="InterPro" id="IPR036640">
    <property type="entry name" value="ABC1_TM_sf"/>
</dbReference>
<dbReference type="PANTHER" id="PTHR24221">
    <property type="entry name" value="ATP-BINDING CASSETTE SUB-FAMILY B"/>
    <property type="match status" value="1"/>
</dbReference>
<dbReference type="Gene3D" id="3.40.50.300">
    <property type="entry name" value="P-loop containing nucleotide triphosphate hydrolases"/>
    <property type="match status" value="1"/>
</dbReference>
<feature type="compositionally biased region" description="Polar residues" evidence="7">
    <location>
        <begin position="655"/>
        <end position="665"/>
    </location>
</feature>
<dbReference type="InterPro" id="IPR039421">
    <property type="entry name" value="Type_1_exporter"/>
</dbReference>
<protein>
    <submittedName>
        <fullName evidence="10">ABC transporter ATP-binding protein</fullName>
    </submittedName>
</protein>
<sequence>MQRDTHRKPLLEVHRLATPGWALLGEEIAATGFWRSARTVPAVVALIARLAWGASRRLTALAFLVQVAAGCVAAFRLLATAEVFVALLREGPTAQRLAASAPAILLVVASLVGKALLDTAVSAVEGALRPLVTRAAEAEVTRSAAWVSLISFEDADFQELARRAAGDGVESVANGVRQVSGLITALVSMTAALTTAVLLNPWLAVALAAAVSADGWAAHRISRLNRRHFLDTMTRQMVKGVVTETATSRTFALERHALVLRDRLLGEHARVTAELAGAEVRLARRSALVRLLGRSIAGVGTAAAYGLLALLLWTDQMPLALAGTAVLTMRLASAALTECLRMVNVLHENSHHLDLYRRFTTEAGVRRERPTTVTAPPDPAVIRLSGVSFSYPGRHHPAVRDVDLTIRRGEVVALVGENGSGKTTLGKLVTGLYPPDAGTVSWDGVDLATADPRSVHERVAVIAQAPAEWPVTADLAIRLGRVDHDDADGGRWRQAVRLSGADDVLRVLPDGPDTLLSRRFRNGHDLSGGQWQRLGIARGIYRDAPVLVADEPTAALDAKAEARVFEALRNASAGGSGTRTTILVTHRLANVRHADRIVVLAEGRIVEQGTHDELMALGEVYHDMYETQAAAYRAGQRQVRDTASRAGTAARRNAPDSSGRTPSTT</sequence>
<evidence type="ECO:0000256" key="1">
    <source>
        <dbReference type="ARBA" id="ARBA00004651"/>
    </source>
</evidence>
<dbReference type="AlphaFoldDB" id="A0AA45LBA0"/>
<proteinExistence type="predicted"/>
<dbReference type="Proteomes" id="UP000677152">
    <property type="component" value="Chromosome"/>
</dbReference>
<dbReference type="GO" id="GO:0005524">
    <property type="term" value="F:ATP binding"/>
    <property type="evidence" value="ECO:0007669"/>
    <property type="project" value="UniProtKB-KW"/>
</dbReference>
<dbReference type="GO" id="GO:0016887">
    <property type="term" value="F:ATP hydrolysis activity"/>
    <property type="evidence" value="ECO:0007669"/>
    <property type="project" value="InterPro"/>
</dbReference>
<comment type="subcellular location">
    <subcellularLocation>
        <location evidence="1">Cell membrane</location>
        <topology evidence="1">Multi-pass membrane protein</topology>
    </subcellularLocation>
</comment>
<dbReference type="SUPFAM" id="SSF52540">
    <property type="entry name" value="P-loop containing nucleoside triphosphate hydrolases"/>
    <property type="match status" value="1"/>
</dbReference>
<keyword evidence="4 10" id="KW-0067">ATP-binding</keyword>
<feature type="transmembrane region" description="Helical" evidence="8">
    <location>
        <begin position="58"/>
        <end position="79"/>
    </location>
</feature>
<keyword evidence="5 8" id="KW-1133">Transmembrane helix</keyword>
<keyword evidence="2 8" id="KW-0812">Transmembrane</keyword>
<evidence type="ECO:0000256" key="8">
    <source>
        <dbReference type="SAM" id="Phobius"/>
    </source>
</evidence>
<dbReference type="InterPro" id="IPR003593">
    <property type="entry name" value="AAA+_ATPase"/>
</dbReference>
<feature type="domain" description="ABC transporter" evidence="9">
    <location>
        <begin position="382"/>
        <end position="627"/>
    </location>
</feature>
<evidence type="ECO:0000313" key="11">
    <source>
        <dbReference type="Proteomes" id="UP000677152"/>
    </source>
</evidence>
<dbReference type="Pfam" id="PF00005">
    <property type="entry name" value="ABC_tran"/>
    <property type="match status" value="1"/>
</dbReference>
<name>A0AA45LBA0_9PSEU</name>
<dbReference type="Gene3D" id="1.20.1560.10">
    <property type="entry name" value="ABC transporter type 1, transmembrane domain"/>
    <property type="match status" value="1"/>
</dbReference>
<evidence type="ECO:0000256" key="4">
    <source>
        <dbReference type="ARBA" id="ARBA00022840"/>
    </source>
</evidence>
<gene>
    <name evidence="10" type="ORF">KCV87_12155</name>
</gene>
<evidence type="ECO:0000256" key="5">
    <source>
        <dbReference type="ARBA" id="ARBA00022989"/>
    </source>
</evidence>
<keyword evidence="6 8" id="KW-0472">Membrane</keyword>
<evidence type="ECO:0000256" key="6">
    <source>
        <dbReference type="ARBA" id="ARBA00023136"/>
    </source>
</evidence>
<evidence type="ECO:0000256" key="7">
    <source>
        <dbReference type="SAM" id="MobiDB-lite"/>
    </source>
</evidence>
<dbReference type="PROSITE" id="PS00211">
    <property type="entry name" value="ABC_TRANSPORTER_1"/>
    <property type="match status" value="1"/>
</dbReference>
<feature type="transmembrane region" description="Helical" evidence="8">
    <location>
        <begin position="202"/>
        <end position="219"/>
    </location>
</feature>
<feature type="transmembrane region" description="Helical" evidence="8">
    <location>
        <begin position="291"/>
        <end position="313"/>
    </location>
</feature>
<evidence type="ECO:0000256" key="3">
    <source>
        <dbReference type="ARBA" id="ARBA00022741"/>
    </source>
</evidence>
<evidence type="ECO:0000256" key="2">
    <source>
        <dbReference type="ARBA" id="ARBA00022692"/>
    </source>
</evidence>
<dbReference type="InterPro" id="IPR027417">
    <property type="entry name" value="P-loop_NTPase"/>
</dbReference>
<dbReference type="EMBL" id="CP073249">
    <property type="protein sequence ID" value="QUF06731.1"/>
    <property type="molecule type" value="Genomic_DNA"/>
</dbReference>